<dbReference type="GO" id="GO:0008233">
    <property type="term" value="F:peptidase activity"/>
    <property type="evidence" value="ECO:0007669"/>
    <property type="project" value="InterPro"/>
</dbReference>
<sequence length="210" mass="22179">MATSVNGWPLVPAGSPQLAQLPGVPTGPVALAGPVATLLGYVATEFHARVEAITSTSSHRPGAKIGSTGWYSNHASATAVDLNGGRHPQFRRGTFTAAQVAQIRTILAATKVIDWGGDWDDASVDEMHFEIRPSTTAQQVADAASTLNQEDDMTPTQAAQLTAILDLLTPGVAGVKFDGDIFKRLARIEDTAVRTRADVATVHDSVLRQK</sequence>
<gene>
    <name evidence="2" type="ORF">HZZ10_02775</name>
</gene>
<dbReference type="Proteomes" id="UP000561011">
    <property type="component" value="Unassembled WGS sequence"/>
</dbReference>
<feature type="domain" description="Peptidase M15C" evidence="1">
    <location>
        <begin position="66"/>
        <end position="131"/>
    </location>
</feature>
<accession>A0A853EPN7</accession>
<reference evidence="2 3" key="1">
    <citation type="submission" date="2020-07" db="EMBL/GenBank/DDBJ databases">
        <title>MOT database genomes.</title>
        <authorList>
            <person name="Joseph S."/>
            <person name="Aduse-Opoku J."/>
            <person name="Hashim A."/>
            <person name="Wade W."/>
            <person name="Curtis M."/>
        </authorList>
    </citation>
    <scope>NUCLEOTIDE SEQUENCE [LARGE SCALE GENOMIC DNA]</scope>
    <source>
        <strain evidence="2 3">DSM 100099</strain>
    </source>
</reference>
<evidence type="ECO:0000259" key="1">
    <source>
        <dbReference type="Pfam" id="PF13539"/>
    </source>
</evidence>
<protein>
    <submittedName>
        <fullName evidence="2">M15 family metallopeptidase</fullName>
    </submittedName>
</protein>
<organism evidence="2 3">
    <name type="scientific">Sanguibacter inulinus</name>
    <dbReference type="NCBI Taxonomy" id="60922"/>
    <lineage>
        <taxon>Bacteria</taxon>
        <taxon>Bacillati</taxon>
        <taxon>Actinomycetota</taxon>
        <taxon>Actinomycetes</taxon>
        <taxon>Micrococcales</taxon>
        <taxon>Sanguibacteraceae</taxon>
        <taxon>Sanguibacter</taxon>
    </lineage>
</organism>
<evidence type="ECO:0000313" key="3">
    <source>
        <dbReference type="Proteomes" id="UP000561011"/>
    </source>
</evidence>
<evidence type="ECO:0000313" key="2">
    <source>
        <dbReference type="EMBL" id="NYS92456.1"/>
    </source>
</evidence>
<proteinExistence type="predicted"/>
<dbReference type="InterPro" id="IPR039561">
    <property type="entry name" value="Peptidase_M15C"/>
</dbReference>
<comment type="caution">
    <text evidence="2">The sequence shown here is derived from an EMBL/GenBank/DDBJ whole genome shotgun (WGS) entry which is preliminary data.</text>
</comment>
<dbReference type="Pfam" id="PF13539">
    <property type="entry name" value="Peptidase_M15_4"/>
    <property type="match status" value="1"/>
</dbReference>
<keyword evidence="3" id="KW-1185">Reference proteome</keyword>
<dbReference type="SUPFAM" id="SSF55166">
    <property type="entry name" value="Hedgehog/DD-peptidase"/>
    <property type="match status" value="1"/>
</dbReference>
<dbReference type="AlphaFoldDB" id="A0A853EPN7"/>
<dbReference type="RefSeq" id="WP_179912321.1">
    <property type="nucleotide sequence ID" value="NZ_JACBYE010000004.1"/>
</dbReference>
<dbReference type="Gene3D" id="3.30.1380.10">
    <property type="match status" value="1"/>
</dbReference>
<dbReference type="EMBL" id="JACBYE010000004">
    <property type="protein sequence ID" value="NYS92456.1"/>
    <property type="molecule type" value="Genomic_DNA"/>
</dbReference>
<dbReference type="InterPro" id="IPR009045">
    <property type="entry name" value="Zn_M74/Hedgehog-like"/>
</dbReference>
<name>A0A853EPN7_9MICO</name>